<dbReference type="EMBL" id="LLYB01000127">
    <property type="protein sequence ID" value="KRR16366.1"/>
    <property type="molecule type" value="Genomic_DNA"/>
</dbReference>
<keyword evidence="4" id="KW-0560">Oxidoreductase</keyword>
<name>A0A0R3M9X2_9BRAD</name>
<dbReference type="Gene3D" id="3.90.180.10">
    <property type="entry name" value="Medium-chain alcohol dehydrogenases, catalytic domain"/>
    <property type="match status" value="1"/>
</dbReference>
<sequence length="346" mass="36934">MRQLTYVGGNTIEWWDVPAPMLQDDRDALVQPLAVTRCDLDLTIVCGKSGLPGPFALGHETAGRVTDVGSAVKNFAPGDLVIVPFQISCGECARCLRGHTNACTSVPFRSSYGLKPVCGVEYGGSLSDLIRVPFADHMLVRQPAGHALSQTAALADGATDAFSAVAYWLRHWPGAEVLVIGGAGQSIGMFAIQAALSRGAARVVYVDDDARRLAKAKSLGADVHEAPKGLAMEPVGLFPIVVDAAATDASILLAFRSAEPNGICQRMYGDFKETTSVPLRHMYGVGITLRIGRVNVRAEMPGCLAHVEAGHFHPEHVITRKVRFEDAHEAIGDPTIRVAFVRDGID</sequence>
<dbReference type="Proteomes" id="UP000051660">
    <property type="component" value="Unassembled WGS sequence"/>
</dbReference>
<keyword evidence="3" id="KW-0862">Zinc</keyword>
<proteinExistence type="predicted"/>
<dbReference type="RefSeq" id="WP_057862697.1">
    <property type="nucleotide sequence ID" value="NZ_LLYB01000127.1"/>
</dbReference>
<dbReference type="GO" id="GO:0008270">
    <property type="term" value="F:zinc ion binding"/>
    <property type="evidence" value="ECO:0007669"/>
    <property type="project" value="InterPro"/>
</dbReference>
<evidence type="ECO:0000256" key="3">
    <source>
        <dbReference type="ARBA" id="ARBA00022833"/>
    </source>
</evidence>
<organism evidence="6 7">
    <name type="scientific">Bradyrhizobium lablabi</name>
    <dbReference type="NCBI Taxonomy" id="722472"/>
    <lineage>
        <taxon>Bacteria</taxon>
        <taxon>Pseudomonadati</taxon>
        <taxon>Pseudomonadota</taxon>
        <taxon>Alphaproteobacteria</taxon>
        <taxon>Hyphomicrobiales</taxon>
        <taxon>Nitrobacteraceae</taxon>
        <taxon>Bradyrhizobium</taxon>
    </lineage>
</organism>
<dbReference type="Pfam" id="PF08240">
    <property type="entry name" value="ADH_N"/>
    <property type="match status" value="1"/>
</dbReference>
<dbReference type="GO" id="GO:0016491">
    <property type="term" value="F:oxidoreductase activity"/>
    <property type="evidence" value="ECO:0007669"/>
    <property type="project" value="UniProtKB-KW"/>
</dbReference>
<accession>A0A0R3M9X2</accession>
<dbReference type="SUPFAM" id="SSF50129">
    <property type="entry name" value="GroES-like"/>
    <property type="match status" value="1"/>
</dbReference>
<feature type="domain" description="Alcohol dehydrogenase-like N-terminal" evidence="5">
    <location>
        <begin position="25"/>
        <end position="136"/>
    </location>
</feature>
<evidence type="ECO:0000256" key="4">
    <source>
        <dbReference type="ARBA" id="ARBA00023002"/>
    </source>
</evidence>
<dbReference type="InterPro" id="IPR002328">
    <property type="entry name" value="ADH_Zn_CS"/>
</dbReference>
<evidence type="ECO:0000313" key="6">
    <source>
        <dbReference type="EMBL" id="KRR16366.1"/>
    </source>
</evidence>
<evidence type="ECO:0000259" key="5">
    <source>
        <dbReference type="Pfam" id="PF08240"/>
    </source>
</evidence>
<comment type="caution">
    <text evidence="6">The sequence shown here is derived from an EMBL/GenBank/DDBJ whole genome shotgun (WGS) entry which is preliminary data.</text>
</comment>
<dbReference type="InterPro" id="IPR011032">
    <property type="entry name" value="GroES-like_sf"/>
</dbReference>
<dbReference type="OrthoDB" id="9773078at2"/>
<keyword evidence="2" id="KW-0479">Metal-binding</keyword>
<dbReference type="AlphaFoldDB" id="A0A0R3M9X2"/>
<dbReference type="PROSITE" id="PS00059">
    <property type="entry name" value="ADH_ZINC"/>
    <property type="match status" value="1"/>
</dbReference>
<dbReference type="InterPro" id="IPR013154">
    <property type="entry name" value="ADH-like_N"/>
</dbReference>
<comment type="cofactor">
    <cofactor evidence="1">
        <name>Zn(2+)</name>
        <dbReference type="ChEBI" id="CHEBI:29105"/>
    </cofactor>
</comment>
<gene>
    <name evidence="6" type="ORF">CQ14_15885</name>
</gene>
<protein>
    <recommendedName>
        <fullName evidence="5">Alcohol dehydrogenase-like N-terminal domain-containing protein</fullName>
    </recommendedName>
</protein>
<dbReference type="SUPFAM" id="SSF51735">
    <property type="entry name" value="NAD(P)-binding Rossmann-fold domains"/>
    <property type="match status" value="1"/>
</dbReference>
<dbReference type="PANTHER" id="PTHR42813:SF7">
    <property type="entry name" value="ALCOHOL DEHYDROGENASE (ZN-DEPENDENT)-RELATED"/>
    <property type="match status" value="1"/>
</dbReference>
<dbReference type="PANTHER" id="PTHR42813">
    <property type="entry name" value="ZINC-TYPE ALCOHOL DEHYDROGENASE-LIKE"/>
    <property type="match status" value="1"/>
</dbReference>
<evidence type="ECO:0000313" key="7">
    <source>
        <dbReference type="Proteomes" id="UP000051660"/>
    </source>
</evidence>
<dbReference type="InterPro" id="IPR036291">
    <property type="entry name" value="NAD(P)-bd_dom_sf"/>
</dbReference>
<evidence type="ECO:0000256" key="1">
    <source>
        <dbReference type="ARBA" id="ARBA00001947"/>
    </source>
</evidence>
<reference evidence="6 7" key="1">
    <citation type="submission" date="2014-03" db="EMBL/GenBank/DDBJ databases">
        <title>Bradyrhizobium valentinum sp. nov., isolated from effective nodules of Lupinus mariae-josephae, a lupine endemic of basic-lime soils in Eastern Spain.</title>
        <authorList>
            <person name="Duran D."/>
            <person name="Rey L."/>
            <person name="Navarro A."/>
            <person name="Busquets A."/>
            <person name="Imperial J."/>
            <person name="Ruiz-Argueso T."/>
        </authorList>
    </citation>
    <scope>NUCLEOTIDE SEQUENCE [LARGE SCALE GENOMIC DNA]</scope>
    <source>
        <strain evidence="6 7">CCBAU 23086</strain>
    </source>
</reference>
<dbReference type="Gene3D" id="3.40.50.720">
    <property type="entry name" value="NAD(P)-binding Rossmann-like Domain"/>
    <property type="match status" value="1"/>
</dbReference>
<evidence type="ECO:0000256" key="2">
    <source>
        <dbReference type="ARBA" id="ARBA00022723"/>
    </source>
</evidence>